<keyword evidence="3" id="KW-1133">Transmembrane helix</keyword>
<feature type="compositionally biased region" description="Low complexity" evidence="2">
    <location>
        <begin position="1003"/>
        <end position="1060"/>
    </location>
</feature>
<feature type="coiled-coil region" evidence="1">
    <location>
        <begin position="1666"/>
        <end position="1693"/>
    </location>
</feature>
<feature type="compositionally biased region" description="Low complexity" evidence="2">
    <location>
        <begin position="717"/>
        <end position="727"/>
    </location>
</feature>
<feature type="compositionally biased region" description="Low complexity" evidence="2">
    <location>
        <begin position="1611"/>
        <end position="1621"/>
    </location>
</feature>
<accession>A0A1Y2IEK0</accession>
<feature type="compositionally biased region" description="Polar residues" evidence="2">
    <location>
        <begin position="1914"/>
        <end position="1923"/>
    </location>
</feature>
<keyword evidence="5" id="KW-1185">Reference proteome</keyword>
<sequence>MHDDESADILGGRLQVSPPRPPLWSDPGRITLLLGVAAVVVFAWVRVAPHYRQWRETRYRKAMRRRHGIPDDDHRPFNVAYAAALQARKKREGRGAAGGQRAPQVIPVEDEVPWTIGATNGDIPVPSYAGVPNSYGDDHGGLPAPVANAAVPPDSHYSSTSQASAVRSSGLTNAGSGVARPRHSMTTRTLHGKHALDDDVDDEQDMLAKRSRLDEEVFLNGDEEPQWESNGMDVDPQSAHVKRGSKRVANTDDDEGLDYSRMGRRDKRARKVSLDKSTVAQDYDMEDDEQEDELDDHPSIARGKKRDRAEAGSTFGGDDAAIDDDEKPQRQRRRRTVSTKLSQASSRGQKRVRDVDSYDSDDSQVERPKRESTRKKRGKRSEDEVLPVSNDPLCKGRHIGEEWECNGIRYKVGPNGQRLRQELVKKSRSRFPMPSDSQHPDRRANVDVYVETWLTEEEYQAAKERHELAWQDTTPSPEPQVNGDVPDSPSKAGKNLLWSSTMSSRESPVKRGALRQSIGPGANLRLSILGPAPVSSSRRISSVYQAPASPASDSPKLQKTKSYSKWEKQDLEAAAMSKIREKQQLQQQAKAAPAPAAAPTTASGLFGAPTTATAAASKPAEKAPQPAAPSFSFAPSSASGTANKPSAEPSKPSMPTSAPASAPSGQAKPAAPLFPFPSSSGAGSTSSPAAAAPNTSAPAQPAKTDTQPVTSVPNFFAKPAAPASTAAPALSTTIPNFFAKPAGQAASTTPSSGATSATGSQASTAPKTTFSFAPTPAPSQPQANGVPATNGVAKPEETKQVPGGSLLSRLGMGPPPAAQGPAASTFSFGKPASSTPATASGTTTDATKSAPAPATGSTATNNTASEPPKFSFGAPSKPATSAPVANGTTANSSTSNTAPAATSTPKFSFGVAGAGSQSGAAGTGTSSPFQTNTANASNTNTANPSSAPKSAFSLGNASAPTSSPFGGNTGASTASPFGSAAAGTTSSTSNASPFGAPSSGNKPSPFGAPSGGSSSSNASPFGAPSGGASTNGTSPFGAPAGANSSSNNASPFGAPSSASNVSPFGTGTGTNPSPFGSAANGTTKPAEAPKSAFSFGAPASSTTTEPSKPAEAPKSAFAFGSTTGPSSSGSIFGGNAAQSSTTPKTEAKPTLSFGTSSTSNPVFGGSSSASAFGSSSSAPTFGSATPANASGANGKSAFSFGSNTSTTPASSPFGSAGATENKTESKPSPFGFGATSNPTGTTNSAATPASPFSFGAQTSSSNATTPAASSPFSNAQQGSGLHSQFSYFPGSSAIAEAEFTASVLAAFYVLTRPTLHSTRQPPPPSRSRKANSMHFSQLAPPPPYAPPLSEVLLDSPIPVTAHLVTGAALSPDGPDPPRAGSMEEWMEEKSREELSGLLLKADGIIKTRETELSYTSALCKSLYDDNVTLKSKHEALIARLPGRSSSFSGIMFPASSEESLQPLPPAFRTRHHRRISVTPAELANLADQNAELLDKLEKLENESLKADQAGKRKLRKLEQEIQSLREELDKTQAKGAELEEQAKAAVNAVHAHHLKEEREAWRRAVKEKSASLSASDSSGAEVRDFAPPSELPRITPRRRLYIGAETESSDPDISGSSSDVDASFEQPSFDTDLREDDDAPGHDSFFSDPSLPDIHHSLPNTEFALISQLLSKIRELEETNTQIIEQQKLTEERMRAAQWDADGIRRVYDYLDVADIDIDDSEDAVQPTRARRVPSGGTIRFSSLRRTLIGDLSRLLSSEESVDFAGGISREMQSTKSLGGTKSVVGLFDQELQAQTGPDHSVPSWGDYPPSLKVSPSFRNVARTANAPNTSTWSTAATDGLAMPSPTLSALQTPTEGPLTGRTLGSELGSEIGEEWPERGYNHHLRASSLYDLAGLNASQSMPGSPAESHAHPSFTTPYAQDQSFDENIAGPSTPPRAPVLQLNIEPPTPTPGRLQSPAVARQQRLSQTVRARTNRWVEGRFQQEGSRDSVLRKRQSSSTLGRRSSTKGKTRAGHHSQEGSGILDETFDDAVLHVKRARSRASLAALGLPLPSSLGPQHPPASPVEEDESPVEADRSIELRRLSQGDAAAVADPVKRDGIVGFVLEAWLWLQFAVVVMLFLWAMAKRGPKVVLEAERRGASHRAGGQ</sequence>
<feature type="compositionally biased region" description="Low complexity" evidence="2">
    <location>
        <begin position="1119"/>
        <end position="1134"/>
    </location>
</feature>
<feature type="region of interest" description="Disordered" evidence="2">
    <location>
        <begin position="1897"/>
        <end position="2022"/>
    </location>
</feature>
<feature type="compositionally biased region" description="Polar residues" evidence="2">
    <location>
        <begin position="1199"/>
        <end position="1213"/>
    </location>
</feature>
<feature type="compositionally biased region" description="Low complexity" evidence="2">
    <location>
        <begin position="888"/>
        <end position="948"/>
    </location>
</feature>
<feature type="compositionally biased region" description="Polar residues" evidence="2">
    <location>
        <begin position="1846"/>
        <end position="1855"/>
    </location>
</feature>
<keyword evidence="3" id="KW-0472">Membrane</keyword>
<feature type="compositionally biased region" description="Basic residues" evidence="2">
    <location>
        <begin position="180"/>
        <end position="193"/>
    </location>
</feature>
<feature type="region of interest" description="Disordered" evidence="2">
    <location>
        <begin position="540"/>
        <end position="727"/>
    </location>
</feature>
<evidence type="ECO:0000313" key="4">
    <source>
        <dbReference type="EMBL" id="OSC98942.1"/>
    </source>
</evidence>
<feature type="compositionally biased region" description="Polar residues" evidence="2">
    <location>
        <begin position="551"/>
        <end position="563"/>
    </location>
</feature>
<name>A0A1Y2IEK0_TRAC3</name>
<feature type="compositionally biased region" description="Basic and acidic residues" evidence="2">
    <location>
        <begin position="206"/>
        <end position="215"/>
    </location>
</feature>
<feature type="compositionally biased region" description="Low complexity" evidence="2">
    <location>
        <begin position="1570"/>
        <end position="1580"/>
    </location>
</feature>
<keyword evidence="1" id="KW-0175">Coiled coil</keyword>
<protein>
    <submittedName>
        <fullName evidence="4">Uncharacterized protein</fullName>
    </submittedName>
</protein>
<feature type="region of interest" description="Disordered" evidence="2">
    <location>
        <begin position="1315"/>
        <end position="1341"/>
    </location>
</feature>
<keyword evidence="3" id="KW-0812">Transmembrane</keyword>
<feature type="compositionally biased region" description="Low complexity" evidence="2">
    <location>
        <begin position="742"/>
        <end position="766"/>
    </location>
</feature>
<reference evidence="4 5" key="1">
    <citation type="journal article" date="2015" name="Biotechnol. Biofuels">
        <title>Enhanced degradation of softwood versus hardwood by the white-rot fungus Pycnoporus coccineus.</title>
        <authorList>
            <person name="Couturier M."/>
            <person name="Navarro D."/>
            <person name="Chevret D."/>
            <person name="Henrissat B."/>
            <person name="Piumi F."/>
            <person name="Ruiz-Duenas F.J."/>
            <person name="Martinez A.T."/>
            <person name="Grigoriev I.V."/>
            <person name="Riley R."/>
            <person name="Lipzen A."/>
            <person name="Berrin J.G."/>
            <person name="Master E.R."/>
            <person name="Rosso M.N."/>
        </authorList>
    </citation>
    <scope>NUCLEOTIDE SEQUENCE [LARGE SCALE GENOMIC DNA]</scope>
    <source>
        <strain evidence="4 5">BRFM310</strain>
    </source>
</reference>
<feature type="compositionally biased region" description="Basic residues" evidence="2">
    <location>
        <begin position="262"/>
        <end position="271"/>
    </location>
</feature>
<evidence type="ECO:0000256" key="1">
    <source>
        <dbReference type="SAM" id="Coils"/>
    </source>
</evidence>
<feature type="region of interest" description="Disordered" evidence="2">
    <location>
        <begin position="151"/>
        <end position="396"/>
    </location>
</feature>
<evidence type="ECO:0000256" key="2">
    <source>
        <dbReference type="SAM" id="MobiDB-lite"/>
    </source>
</evidence>
<dbReference type="Proteomes" id="UP000193067">
    <property type="component" value="Unassembled WGS sequence"/>
</dbReference>
<dbReference type="STRING" id="1353009.A0A1Y2IEK0"/>
<feature type="region of interest" description="Disordered" evidence="2">
    <location>
        <begin position="1825"/>
        <end position="1866"/>
    </location>
</feature>
<feature type="compositionally biased region" description="Low complexity" evidence="2">
    <location>
        <begin position="151"/>
        <end position="169"/>
    </location>
</feature>
<feature type="region of interest" description="Disordered" evidence="2">
    <location>
        <begin position="2050"/>
        <end position="2069"/>
    </location>
</feature>
<feature type="compositionally biased region" description="Low complexity" evidence="2">
    <location>
        <begin position="649"/>
        <end position="702"/>
    </location>
</feature>
<feature type="region of interest" description="Disordered" evidence="2">
    <location>
        <begin position="1570"/>
        <end position="1650"/>
    </location>
</feature>
<feature type="compositionally biased region" description="Polar residues" evidence="2">
    <location>
        <begin position="1826"/>
        <end position="1837"/>
    </location>
</feature>
<feature type="compositionally biased region" description="Polar residues" evidence="2">
    <location>
        <begin position="1061"/>
        <end position="1083"/>
    </location>
</feature>
<feature type="compositionally biased region" description="Low complexity" evidence="2">
    <location>
        <begin position="1258"/>
        <end position="1275"/>
    </location>
</feature>
<feature type="transmembrane region" description="Helical" evidence="3">
    <location>
        <begin position="2107"/>
        <end position="2125"/>
    </location>
</feature>
<feature type="compositionally biased region" description="Polar residues" evidence="2">
    <location>
        <begin position="703"/>
        <end position="713"/>
    </location>
</feature>
<feature type="compositionally biased region" description="Low complexity" evidence="2">
    <location>
        <begin position="584"/>
        <end position="639"/>
    </location>
</feature>
<dbReference type="EMBL" id="KZ084132">
    <property type="protein sequence ID" value="OSC98942.1"/>
    <property type="molecule type" value="Genomic_DNA"/>
</dbReference>
<proteinExistence type="predicted"/>
<feature type="compositionally biased region" description="Polar residues" evidence="2">
    <location>
        <begin position="338"/>
        <end position="347"/>
    </location>
</feature>
<evidence type="ECO:0000256" key="3">
    <source>
        <dbReference type="SAM" id="Phobius"/>
    </source>
</evidence>
<feature type="region of interest" description="Disordered" evidence="2">
    <location>
        <begin position="742"/>
        <end position="1281"/>
    </location>
</feature>
<feature type="compositionally biased region" description="Low complexity" evidence="2">
    <location>
        <begin position="1164"/>
        <end position="1187"/>
    </location>
</feature>
<dbReference type="OrthoDB" id="2670688at2759"/>
<feature type="compositionally biased region" description="Polar residues" evidence="2">
    <location>
        <begin position="1152"/>
        <end position="1161"/>
    </location>
</feature>
<feature type="compositionally biased region" description="Low complexity" evidence="2">
    <location>
        <begin position="819"/>
        <end position="865"/>
    </location>
</feature>
<gene>
    <name evidence="4" type="ORF">PYCCODRAFT_1461008</name>
</gene>
<feature type="compositionally biased region" description="Polar residues" evidence="2">
    <location>
        <begin position="953"/>
        <end position="966"/>
    </location>
</feature>
<organism evidence="4 5">
    <name type="scientific">Trametes coccinea (strain BRFM310)</name>
    <name type="common">Pycnoporus coccineus</name>
    <dbReference type="NCBI Taxonomy" id="1353009"/>
    <lineage>
        <taxon>Eukaryota</taxon>
        <taxon>Fungi</taxon>
        <taxon>Dikarya</taxon>
        <taxon>Basidiomycota</taxon>
        <taxon>Agaricomycotina</taxon>
        <taxon>Agaricomycetes</taxon>
        <taxon>Polyporales</taxon>
        <taxon>Polyporaceae</taxon>
        <taxon>Trametes</taxon>
    </lineage>
</organism>
<feature type="compositionally biased region" description="Acidic residues" evidence="2">
    <location>
        <begin position="283"/>
        <end position="295"/>
    </location>
</feature>
<feature type="region of interest" description="Disordered" evidence="2">
    <location>
        <begin position="472"/>
        <end position="495"/>
    </location>
</feature>
<feature type="compositionally biased region" description="Basic residues" evidence="2">
    <location>
        <begin position="2005"/>
        <end position="2015"/>
    </location>
</feature>
<feature type="coiled-coil region" evidence="1">
    <location>
        <begin position="1482"/>
        <end position="1548"/>
    </location>
</feature>
<feature type="compositionally biased region" description="Low complexity" evidence="2">
    <location>
        <begin position="970"/>
        <end position="992"/>
    </location>
</feature>
<feature type="compositionally biased region" description="Polar residues" evidence="2">
    <location>
        <begin position="1234"/>
        <end position="1247"/>
    </location>
</feature>
<evidence type="ECO:0000313" key="5">
    <source>
        <dbReference type="Proteomes" id="UP000193067"/>
    </source>
</evidence>